<reference evidence="2" key="1">
    <citation type="submission" date="2022-05" db="EMBL/GenBank/DDBJ databases">
        <title>Draft genome sequence of Clostridium tertium strain CP3 isolated from Peru.</title>
        <authorList>
            <person name="Hurtado R."/>
            <person name="Lima L."/>
            <person name="Sousa T."/>
            <person name="Jaiswal A.K."/>
            <person name="Tiwari S."/>
            <person name="Maturrano L."/>
            <person name="Brenig B."/>
            <person name="Azevedo V."/>
        </authorList>
    </citation>
    <scope>NUCLEOTIDE SEQUENCE</scope>
    <source>
        <strain evidence="2">CP3</strain>
    </source>
</reference>
<keyword evidence="1" id="KW-0812">Transmembrane</keyword>
<evidence type="ECO:0000313" key="3">
    <source>
        <dbReference type="Proteomes" id="UP001141183"/>
    </source>
</evidence>
<dbReference type="AlphaFoldDB" id="A0A9X3XJP0"/>
<keyword evidence="3" id="KW-1185">Reference proteome</keyword>
<keyword evidence="1" id="KW-0472">Membrane</keyword>
<dbReference type="Proteomes" id="UP001141183">
    <property type="component" value="Unassembled WGS sequence"/>
</dbReference>
<feature type="transmembrane region" description="Helical" evidence="1">
    <location>
        <begin position="9"/>
        <end position="27"/>
    </location>
</feature>
<name>A0A9X3XJP0_9CLOT</name>
<accession>A0A9X3XJP0</accession>
<organism evidence="2 3">
    <name type="scientific">Clostridium tertium</name>
    <dbReference type="NCBI Taxonomy" id="1559"/>
    <lineage>
        <taxon>Bacteria</taxon>
        <taxon>Bacillati</taxon>
        <taxon>Bacillota</taxon>
        <taxon>Clostridia</taxon>
        <taxon>Eubacteriales</taxon>
        <taxon>Clostridiaceae</taxon>
        <taxon>Clostridium</taxon>
    </lineage>
</organism>
<keyword evidence="1" id="KW-1133">Transmembrane helix</keyword>
<dbReference type="InterPro" id="IPR021598">
    <property type="entry name" value="DUF3221"/>
</dbReference>
<protein>
    <submittedName>
        <fullName evidence="2">YobA family protein</fullName>
    </submittedName>
</protein>
<dbReference type="EMBL" id="JAMRYU010000001">
    <property type="protein sequence ID" value="MDC4238894.1"/>
    <property type="molecule type" value="Genomic_DNA"/>
</dbReference>
<proteinExistence type="predicted"/>
<dbReference type="Pfam" id="PF11518">
    <property type="entry name" value="DUF3221"/>
    <property type="match status" value="1"/>
</dbReference>
<evidence type="ECO:0000256" key="1">
    <source>
        <dbReference type="SAM" id="Phobius"/>
    </source>
</evidence>
<gene>
    <name evidence="2" type="ORF">NE398_01760</name>
</gene>
<dbReference type="RefSeq" id="WP_272470013.1">
    <property type="nucleotide sequence ID" value="NZ_JAMRYU010000001.1"/>
</dbReference>
<sequence length="121" mass="13667">MIIISGKKVYLLLLIFIIFMISGWTLTKENNNKVAIRGLVTEKSQEDEIGYILVEGKIEEDTEFDKASVSINTKTKIINEKSDEKLNLSDLKVGDVVEVIIDGPVRESYPVQIDAKIIRIK</sequence>
<comment type="caution">
    <text evidence="2">The sequence shown here is derived from an EMBL/GenBank/DDBJ whole genome shotgun (WGS) entry which is preliminary data.</text>
</comment>
<evidence type="ECO:0000313" key="2">
    <source>
        <dbReference type="EMBL" id="MDC4238894.1"/>
    </source>
</evidence>